<keyword evidence="1" id="KW-0732">Signal</keyword>
<evidence type="ECO:0000313" key="2">
    <source>
        <dbReference type="EMBL" id="MBT1541484.1"/>
    </source>
</evidence>
<accession>A0A9Q2W558</accession>
<dbReference type="InterPro" id="IPR011045">
    <property type="entry name" value="N2O_reductase_N"/>
</dbReference>
<proteinExistence type="predicted"/>
<dbReference type="AlphaFoldDB" id="A0A9Q2W558"/>
<reference evidence="2" key="1">
    <citation type="submission" date="2021-05" db="EMBL/GenBank/DDBJ databases">
        <title>Whole genome sequence of Curtobacterium flaccumfaciens pv. flaccumfaciens strain CFBP 3417.</title>
        <authorList>
            <person name="Osdaghi E."/>
            <person name="Taghouti G."/>
            <person name="Portier P."/>
            <person name="Fazliarab A."/>
            <person name="Taghavi S.M."/>
            <person name="Briand M."/>
            <person name="Le-Saux M."/>
            <person name="Jacques M.-A."/>
        </authorList>
    </citation>
    <scope>NUCLEOTIDE SEQUENCE</scope>
    <source>
        <strain evidence="2">CFBP 3417</strain>
    </source>
</reference>
<protein>
    <submittedName>
        <fullName evidence="2">Uncharacterized protein</fullName>
    </submittedName>
</protein>
<dbReference type="Proteomes" id="UP000709437">
    <property type="component" value="Unassembled WGS sequence"/>
</dbReference>
<evidence type="ECO:0000313" key="3">
    <source>
        <dbReference type="Proteomes" id="UP000709437"/>
    </source>
</evidence>
<gene>
    <name evidence="2" type="ORF">KK103_06900</name>
</gene>
<evidence type="ECO:0000256" key="1">
    <source>
        <dbReference type="SAM" id="SignalP"/>
    </source>
</evidence>
<comment type="caution">
    <text evidence="2">The sequence shown here is derived from an EMBL/GenBank/DDBJ whole genome shotgun (WGS) entry which is preliminary data.</text>
</comment>
<organism evidence="2 3">
    <name type="scientific">Curtobacterium flaccumfaciens pv. flaccumfaciens</name>
    <dbReference type="NCBI Taxonomy" id="138532"/>
    <lineage>
        <taxon>Bacteria</taxon>
        <taxon>Bacillati</taxon>
        <taxon>Actinomycetota</taxon>
        <taxon>Actinomycetes</taxon>
        <taxon>Micrococcales</taxon>
        <taxon>Microbacteriaceae</taxon>
        <taxon>Curtobacterium</taxon>
    </lineage>
</organism>
<feature type="signal peptide" evidence="1">
    <location>
        <begin position="1"/>
        <end position="31"/>
    </location>
</feature>
<dbReference type="EMBL" id="JAHEWX010000006">
    <property type="protein sequence ID" value="MBT1541484.1"/>
    <property type="molecule type" value="Genomic_DNA"/>
</dbReference>
<dbReference type="SUPFAM" id="SSF50974">
    <property type="entry name" value="Nitrous oxide reductase, N-terminal domain"/>
    <property type="match status" value="1"/>
</dbReference>
<name>A0A9Q2W558_9MICO</name>
<dbReference type="RefSeq" id="WP_017887710.1">
    <property type="nucleotide sequence ID" value="NZ_JAHEWX010000006.1"/>
</dbReference>
<sequence>MSARPPRLLPALVIAGLVPLVATAIAVPASAAPTVTRTAHHSWLVTADPTAKRVYVNDAVTGRRTATLSGIEFGTHAGSVQLGHGQIAFMDESKPQLDVLAIGPRGTARIAQHYAIPNGDGRWERAGWLSTDTARRHLAVGSDFDGSERQRVTVIDLRRKTEHTARIDTSAVQLATTGKRGTEEVETFLVGSPLRLVVTAGGRLDAYSVSAIMQGATHPRPVATTPLGAYPHGPIVNATGTVIGSDLAAGVQTVRVTRTGFTGSRSVAYPKPSVQSYRPRMAPDGTTVVGTQAGTTAAGTPWNAVPAYLTTSSTSSSRISSVDLGTGSFTRVAVTARFAAVALTSGTGDSLVLVRKQADGVYSGRTTSVALTPLRKGPVAGQPATGASVRFTAATDDGRSVFVTRGDEGKITQIDTAGATPSVLRTITLPTALAGGGYMTTVDSTMSPYDLSGR</sequence>
<feature type="chain" id="PRO_5040463971" evidence="1">
    <location>
        <begin position="32"/>
        <end position="454"/>
    </location>
</feature>